<keyword evidence="9" id="KW-1185">Reference proteome</keyword>
<dbReference type="STRING" id="1945520.A1019T_00412"/>
<dbReference type="InterPro" id="IPR013525">
    <property type="entry name" value="ABC2_TM"/>
</dbReference>
<proteinExistence type="predicted"/>
<evidence type="ECO:0000259" key="7">
    <source>
        <dbReference type="Pfam" id="PF12698"/>
    </source>
</evidence>
<dbReference type="InterPro" id="IPR051449">
    <property type="entry name" value="ABC-2_transporter_component"/>
</dbReference>
<evidence type="ECO:0000256" key="5">
    <source>
        <dbReference type="ARBA" id="ARBA00023136"/>
    </source>
</evidence>
<dbReference type="Pfam" id="PF12698">
    <property type="entry name" value="ABC2_membrane_3"/>
    <property type="match status" value="1"/>
</dbReference>
<organism evidence="8 9">
    <name type="scientific">Psychrobacter pasteurii</name>
    <dbReference type="NCBI Taxonomy" id="1945520"/>
    <lineage>
        <taxon>Bacteria</taxon>
        <taxon>Pseudomonadati</taxon>
        <taxon>Pseudomonadota</taxon>
        <taxon>Gammaproteobacteria</taxon>
        <taxon>Moraxellales</taxon>
        <taxon>Moraxellaceae</taxon>
        <taxon>Psychrobacter</taxon>
    </lineage>
</organism>
<keyword evidence="5 6" id="KW-0472">Membrane</keyword>
<feature type="transmembrane region" description="Helical" evidence="6">
    <location>
        <begin position="48"/>
        <end position="66"/>
    </location>
</feature>
<keyword evidence="2" id="KW-1003">Cell membrane</keyword>
<dbReference type="OrthoDB" id="9803577at2"/>
<feature type="transmembrane region" description="Helical" evidence="6">
    <location>
        <begin position="330"/>
        <end position="353"/>
    </location>
</feature>
<keyword evidence="4 6" id="KW-1133">Transmembrane helix</keyword>
<evidence type="ECO:0000256" key="1">
    <source>
        <dbReference type="ARBA" id="ARBA00004651"/>
    </source>
</evidence>
<evidence type="ECO:0000256" key="4">
    <source>
        <dbReference type="ARBA" id="ARBA00022989"/>
    </source>
</evidence>
<feature type="domain" description="ABC-2 type transporter transmembrane" evidence="7">
    <location>
        <begin position="49"/>
        <end position="241"/>
    </location>
</feature>
<dbReference type="RefSeq" id="WP_077447857.1">
    <property type="nucleotide sequence ID" value="NZ_FUGD01000047.1"/>
</dbReference>
<feature type="transmembrane region" description="Helical" evidence="6">
    <location>
        <begin position="459"/>
        <end position="486"/>
    </location>
</feature>
<dbReference type="PANTHER" id="PTHR30294:SF47">
    <property type="entry name" value="INNER MEMBRANE TRANSPORT PERMEASE YHHJ"/>
    <property type="match status" value="1"/>
</dbReference>
<name>A0A1R4ED90_9GAMM</name>
<dbReference type="Gene3D" id="3.40.1710.10">
    <property type="entry name" value="abc type-2 transporter like domain"/>
    <property type="match status" value="1"/>
</dbReference>
<feature type="transmembrane region" description="Helical" evidence="6">
    <location>
        <begin position="373"/>
        <end position="395"/>
    </location>
</feature>
<dbReference type="AlphaFoldDB" id="A0A1R4ED90"/>
<reference evidence="9" key="1">
    <citation type="submission" date="2017-02" db="EMBL/GenBank/DDBJ databases">
        <authorList>
            <person name="Mornico D."/>
        </authorList>
    </citation>
    <scope>NUCLEOTIDE SEQUENCE [LARGE SCALE GENOMIC DNA]</scope>
</reference>
<evidence type="ECO:0000256" key="3">
    <source>
        <dbReference type="ARBA" id="ARBA00022692"/>
    </source>
</evidence>
<feature type="transmembrane region" description="Helical" evidence="6">
    <location>
        <begin position="212"/>
        <end position="234"/>
    </location>
</feature>
<protein>
    <submittedName>
        <fullName evidence="8">ABC-2 family transporter protein</fullName>
    </submittedName>
</protein>
<sequence>MSQSQQDRNDTPAVVFGDKDNRQASLLTVFLRSARYEGRFLLHNSWDYVMLLWLPLLTILSTWWIFSKPYIVDVPIGVIDESRSSYSRTLTRYLDASPDLKVESLYPNMDSAREAILKKNIYAVVYIPNNFADQINKGAPSPVILKVNAQYGTHSGIIQKGVQTVTGTLSAGVEIKRSIKQGTDSRQAMISHTPISLERISLFNIGANYQQFLASTVIPALLHILAMIIGATTIGREIRDKTFSLWYHNMVFPDMPYPNFKRLKHIPPEQKLAYLHASLDESWQQPVDFTGLSTMTYQPVNSASSVLSRPNLGNPSSFNKSAKPRMPTKVSILALVVGLNGKLIWALLFYMLWGALMVTLAVSVHPASFAGMLLVFIAFIALTMISLWMGAIFSLTSYSLRMGLSSTGFVSAPSFAFAGVTFPLLAMSEGAQRWANALPLTHYLKVHLTQLQMSAPPAIAIPTVLGLIAAVIGTLVLTALLCLRAFKNPEDWGAR</sequence>
<evidence type="ECO:0000313" key="8">
    <source>
        <dbReference type="EMBL" id="SJM36451.1"/>
    </source>
</evidence>
<evidence type="ECO:0000256" key="2">
    <source>
        <dbReference type="ARBA" id="ARBA00022475"/>
    </source>
</evidence>
<feature type="transmembrane region" description="Helical" evidence="6">
    <location>
        <begin position="407"/>
        <end position="426"/>
    </location>
</feature>
<dbReference type="GO" id="GO:0005886">
    <property type="term" value="C:plasma membrane"/>
    <property type="evidence" value="ECO:0007669"/>
    <property type="project" value="UniProtKB-SubCell"/>
</dbReference>
<dbReference type="EMBL" id="FUGD01000047">
    <property type="protein sequence ID" value="SJM36451.1"/>
    <property type="molecule type" value="Genomic_DNA"/>
</dbReference>
<keyword evidence="3 6" id="KW-0812">Transmembrane</keyword>
<comment type="subcellular location">
    <subcellularLocation>
        <location evidence="1">Cell membrane</location>
        <topology evidence="1">Multi-pass membrane protein</topology>
    </subcellularLocation>
</comment>
<accession>A0A1R4ED90</accession>
<evidence type="ECO:0000313" key="9">
    <source>
        <dbReference type="Proteomes" id="UP000188169"/>
    </source>
</evidence>
<dbReference type="Proteomes" id="UP000188169">
    <property type="component" value="Unassembled WGS sequence"/>
</dbReference>
<evidence type="ECO:0000256" key="6">
    <source>
        <dbReference type="SAM" id="Phobius"/>
    </source>
</evidence>
<dbReference type="GO" id="GO:0140359">
    <property type="term" value="F:ABC-type transporter activity"/>
    <property type="evidence" value="ECO:0007669"/>
    <property type="project" value="InterPro"/>
</dbReference>
<dbReference type="PANTHER" id="PTHR30294">
    <property type="entry name" value="MEMBRANE COMPONENT OF ABC TRANSPORTER YHHJ-RELATED"/>
    <property type="match status" value="1"/>
</dbReference>
<gene>
    <name evidence="8" type="ORF">A1019T_00412</name>
</gene>